<organism evidence="9 10">
    <name type="scientific">Agromyces mediolanus</name>
    <name type="common">Corynebacterium mediolanum</name>
    <dbReference type="NCBI Taxonomy" id="41986"/>
    <lineage>
        <taxon>Bacteria</taxon>
        <taxon>Bacillati</taxon>
        <taxon>Actinomycetota</taxon>
        <taxon>Actinomycetes</taxon>
        <taxon>Micrococcales</taxon>
        <taxon>Microbacteriaceae</taxon>
        <taxon>Agromyces</taxon>
    </lineage>
</organism>
<evidence type="ECO:0000313" key="10">
    <source>
        <dbReference type="Proteomes" id="UP000610303"/>
    </source>
</evidence>
<reference evidence="9" key="1">
    <citation type="journal article" date="2014" name="Int. J. Syst. Evol. Microbiol.">
        <title>Complete genome sequence of Corynebacterium casei LMG S-19264T (=DSM 44701T), isolated from a smear-ripened cheese.</title>
        <authorList>
            <consortium name="US DOE Joint Genome Institute (JGI-PGF)"/>
            <person name="Walter F."/>
            <person name="Albersmeier A."/>
            <person name="Kalinowski J."/>
            <person name="Ruckert C."/>
        </authorList>
    </citation>
    <scope>NUCLEOTIDE SEQUENCE</scope>
    <source>
        <strain evidence="9">JCM 3346</strain>
    </source>
</reference>
<evidence type="ECO:0000256" key="3">
    <source>
        <dbReference type="ARBA" id="ARBA00022475"/>
    </source>
</evidence>
<dbReference type="Pfam" id="PF07690">
    <property type="entry name" value="MFS_1"/>
    <property type="match status" value="1"/>
</dbReference>
<feature type="transmembrane region" description="Helical" evidence="7">
    <location>
        <begin position="246"/>
        <end position="270"/>
    </location>
</feature>
<feature type="transmembrane region" description="Helical" evidence="7">
    <location>
        <begin position="313"/>
        <end position="332"/>
    </location>
</feature>
<keyword evidence="2" id="KW-0813">Transport</keyword>
<comment type="subcellular location">
    <subcellularLocation>
        <location evidence="1">Cell membrane</location>
        <topology evidence="1">Multi-pass membrane protein</topology>
    </subcellularLocation>
</comment>
<feature type="transmembrane region" description="Helical" evidence="7">
    <location>
        <begin position="410"/>
        <end position="432"/>
    </location>
</feature>
<feature type="transmembrane region" description="Helical" evidence="7">
    <location>
        <begin position="338"/>
        <end position="363"/>
    </location>
</feature>
<evidence type="ECO:0000256" key="5">
    <source>
        <dbReference type="ARBA" id="ARBA00022989"/>
    </source>
</evidence>
<evidence type="ECO:0000256" key="2">
    <source>
        <dbReference type="ARBA" id="ARBA00022448"/>
    </source>
</evidence>
<feature type="transmembrane region" description="Helical" evidence="7">
    <location>
        <begin position="61"/>
        <end position="83"/>
    </location>
</feature>
<dbReference type="GO" id="GO:0005886">
    <property type="term" value="C:plasma membrane"/>
    <property type="evidence" value="ECO:0007669"/>
    <property type="project" value="UniProtKB-SubCell"/>
</dbReference>
<evidence type="ECO:0000256" key="1">
    <source>
        <dbReference type="ARBA" id="ARBA00004651"/>
    </source>
</evidence>
<dbReference type="PANTHER" id="PTHR43045:SF2">
    <property type="entry name" value="INNER MEMBRANE METABOLITE TRANSPORT PROTEIN YHJE"/>
    <property type="match status" value="1"/>
</dbReference>
<dbReference type="EMBL" id="BMRJ01000001">
    <property type="protein sequence ID" value="GGR19425.1"/>
    <property type="molecule type" value="Genomic_DNA"/>
</dbReference>
<dbReference type="GO" id="GO:0022857">
    <property type="term" value="F:transmembrane transporter activity"/>
    <property type="evidence" value="ECO:0007669"/>
    <property type="project" value="InterPro"/>
</dbReference>
<accession>A0A918CFH5</accession>
<protein>
    <submittedName>
        <fullName evidence="9">MFS transporter</fullName>
    </submittedName>
</protein>
<gene>
    <name evidence="9" type="ORF">GCM10010196_10780</name>
</gene>
<dbReference type="CDD" id="cd17369">
    <property type="entry name" value="MFS_ShiA_like"/>
    <property type="match status" value="1"/>
</dbReference>
<reference evidence="9" key="2">
    <citation type="submission" date="2020-09" db="EMBL/GenBank/DDBJ databases">
        <authorList>
            <person name="Sun Q."/>
            <person name="Ohkuma M."/>
        </authorList>
    </citation>
    <scope>NUCLEOTIDE SEQUENCE</scope>
    <source>
        <strain evidence="9">JCM 3346</strain>
    </source>
</reference>
<sequence length="444" mass="46957">MAQTETRPSARTSPERQGRTARIAAFLGTTVEWYDFYIYGTAAALAFGPVFFPNVDASTAILASFATFWAGFLARPIGGMVFGHLGDKFGRKNTLVATLLIMGVATFCIGILPGYATIGVAAPVLLTLLRALQGFAVGGEWGGAVLLAAESGPKSKAVRGGMFVQQGSPAGNILATTAFALAAFLPDEAFLAWGWRMPFLLSALLVVIGLVIRLRLEEPEEFAQTKAAAETVKVPLFELLKHHWKAVVAAVFASGLGIGMAYFVSTFMLSYATTTLGVDRQVMLNILLVGAVIQFVWQPIGTRIAERVGTTKFMIWSLAASAVLAVPLFLLVTTGEPWLILLGIGMSMIAGTGYYAVLAGFLAQAFPVEVRYSGVSLSYQLCSTLIGGTTPLLAQLFLNLGGGHWGGVAGFFIALIVITVAGVLALAAITGFSAARERELRNAE</sequence>
<feature type="transmembrane region" description="Helical" evidence="7">
    <location>
        <begin position="169"/>
        <end position="185"/>
    </location>
</feature>
<dbReference type="InterPro" id="IPR036259">
    <property type="entry name" value="MFS_trans_sf"/>
</dbReference>
<feature type="transmembrane region" description="Helical" evidence="7">
    <location>
        <begin position="282"/>
        <end position="301"/>
    </location>
</feature>
<dbReference type="PANTHER" id="PTHR43045">
    <property type="entry name" value="SHIKIMATE TRANSPORTER"/>
    <property type="match status" value="1"/>
</dbReference>
<dbReference type="InterPro" id="IPR011701">
    <property type="entry name" value="MFS"/>
</dbReference>
<keyword evidence="4 7" id="KW-0812">Transmembrane</keyword>
<feature type="domain" description="Major facilitator superfamily (MFS) profile" evidence="8">
    <location>
        <begin position="21"/>
        <end position="439"/>
    </location>
</feature>
<evidence type="ECO:0000259" key="8">
    <source>
        <dbReference type="PROSITE" id="PS50850"/>
    </source>
</evidence>
<dbReference type="PROSITE" id="PS50850">
    <property type="entry name" value="MFS"/>
    <property type="match status" value="1"/>
</dbReference>
<proteinExistence type="predicted"/>
<feature type="transmembrane region" description="Helical" evidence="7">
    <location>
        <begin position="197"/>
        <end position="216"/>
    </location>
</feature>
<feature type="transmembrane region" description="Helical" evidence="7">
    <location>
        <begin position="95"/>
        <end position="116"/>
    </location>
</feature>
<evidence type="ECO:0000313" key="9">
    <source>
        <dbReference type="EMBL" id="GGR19425.1"/>
    </source>
</evidence>
<feature type="transmembrane region" description="Helical" evidence="7">
    <location>
        <begin position="128"/>
        <end position="149"/>
    </location>
</feature>
<dbReference type="AlphaFoldDB" id="A0A918CFH5"/>
<dbReference type="Proteomes" id="UP000610303">
    <property type="component" value="Unassembled WGS sequence"/>
</dbReference>
<keyword evidence="6 7" id="KW-0472">Membrane</keyword>
<evidence type="ECO:0000256" key="7">
    <source>
        <dbReference type="SAM" id="Phobius"/>
    </source>
</evidence>
<evidence type="ECO:0000256" key="4">
    <source>
        <dbReference type="ARBA" id="ARBA00022692"/>
    </source>
</evidence>
<comment type="caution">
    <text evidence="9">The sequence shown here is derived from an EMBL/GenBank/DDBJ whole genome shotgun (WGS) entry which is preliminary data.</text>
</comment>
<dbReference type="SUPFAM" id="SSF103473">
    <property type="entry name" value="MFS general substrate transporter"/>
    <property type="match status" value="1"/>
</dbReference>
<keyword evidence="3" id="KW-1003">Cell membrane</keyword>
<dbReference type="InterPro" id="IPR020846">
    <property type="entry name" value="MFS_dom"/>
</dbReference>
<keyword evidence="10" id="KW-1185">Reference proteome</keyword>
<feature type="transmembrane region" description="Helical" evidence="7">
    <location>
        <begin position="375"/>
        <end position="398"/>
    </location>
</feature>
<dbReference type="RefSeq" id="WP_189084239.1">
    <property type="nucleotide sequence ID" value="NZ_BMRJ01000001.1"/>
</dbReference>
<name>A0A918CFH5_AGRME</name>
<dbReference type="Gene3D" id="1.20.1250.20">
    <property type="entry name" value="MFS general substrate transporter like domains"/>
    <property type="match status" value="2"/>
</dbReference>
<evidence type="ECO:0000256" key="6">
    <source>
        <dbReference type="ARBA" id="ARBA00023136"/>
    </source>
</evidence>
<keyword evidence="5 7" id="KW-1133">Transmembrane helix</keyword>